<name>A0A0M8ZW67_9HYME</name>
<reference evidence="2 3" key="1">
    <citation type="submission" date="2015-07" db="EMBL/GenBank/DDBJ databases">
        <title>The genome of Melipona quadrifasciata.</title>
        <authorList>
            <person name="Pan H."/>
            <person name="Kapheim K."/>
        </authorList>
    </citation>
    <scope>NUCLEOTIDE SEQUENCE [LARGE SCALE GENOMIC DNA]</scope>
    <source>
        <strain evidence="2">0111107301</strain>
        <tissue evidence="2">Whole body</tissue>
    </source>
</reference>
<sequence length="226" mass="26506">MYYIVYIRAFTLYEIVKVYNPFVDVAEPLTSTPRKTISKANVQNDFTVLKRIKNNYLPSIILKWCREMIVVICVKFNTFAVNYTRTLVELRDTRNFPRVVANLGNWDEYSTSNYDHCLNQNYQDSRNITKAIKFMIRLKKIKNALDTQLQEIKAQLEGKGRKKNNKKRERNSTGNEREKKRVTGGPCSPFRPNSNFFRLPLGDIARSRSIGIVKRVTPERFLGRRI</sequence>
<accession>A0A0M8ZW67</accession>
<dbReference type="EMBL" id="KQ435821">
    <property type="protein sequence ID" value="KOX72355.1"/>
    <property type="molecule type" value="Genomic_DNA"/>
</dbReference>
<protein>
    <submittedName>
        <fullName evidence="2">Uncharacterized protein</fullName>
    </submittedName>
</protein>
<keyword evidence="3" id="KW-1185">Reference proteome</keyword>
<feature type="region of interest" description="Disordered" evidence="1">
    <location>
        <begin position="156"/>
        <end position="189"/>
    </location>
</feature>
<evidence type="ECO:0000313" key="3">
    <source>
        <dbReference type="Proteomes" id="UP000053105"/>
    </source>
</evidence>
<proteinExistence type="predicted"/>
<evidence type="ECO:0000313" key="2">
    <source>
        <dbReference type="EMBL" id="KOX72355.1"/>
    </source>
</evidence>
<gene>
    <name evidence="2" type="ORF">WN51_01454</name>
</gene>
<dbReference type="Proteomes" id="UP000053105">
    <property type="component" value="Unassembled WGS sequence"/>
</dbReference>
<evidence type="ECO:0000256" key="1">
    <source>
        <dbReference type="SAM" id="MobiDB-lite"/>
    </source>
</evidence>
<dbReference type="AlphaFoldDB" id="A0A0M8ZW67"/>
<organism evidence="2 3">
    <name type="scientific">Melipona quadrifasciata</name>
    <dbReference type="NCBI Taxonomy" id="166423"/>
    <lineage>
        <taxon>Eukaryota</taxon>
        <taxon>Metazoa</taxon>
        <taxon>Ecdysozoa</taxon>
        <taxon>Arthropoda</taxon>
        <taxon>Hexapoda</taxon>
        <taxon>Insecta</taxon>
        <taxon>Pterygota</taxon>
        <taxon>Neoptera</taxon>
        <taxon>Endopterygota</taxon>
        <taxon>Hymenoptera</taxon>
        <taxon>Apocrita</taxon>
        <taxon>Aculeata</taxon>
        <taxon>Apoidea</taxon>
        <taxon>Anthophila</taxon>
        <taxon>Apidae</taxon>
        <taxon>Melipona</taxon>
    </lineage>
</organism>
<feature type="compositionally biased region" description="Basic residues" evidence="1">
    <location>
        <begin position="160"/>
        <end position="169"/>
    </location>
</feature>